<keyword evidence="5 7" id="KW-0560">Oxidoreductase</keyword>
<dbReference type="InterPro" id="IPR026021">
    <property type="entry name" value="YdjA-like"/>
</dbReference>
<keyword evidence="4 7" id="KW-0521">NADP</keyword>
<keyword evidence="6 7" id="KW-0520">NAD</keyword>
<proteinExistence type="inferred from homology"/>
<feature type="binding site" description="in other chain" evidence="8">
    <location>
        <begin position="146"/>
        <end position="148"/>
    </location>
    <ligand>
        <name>FMN</name>
        <dbReference type="ChEBI" id="CHEBI:58210"/>
        <note>ligand shared between dimeric partners</note>
    </ligand>
</feature>
<evidence type="ECO:0000256" key="4">
    <source>
        <dbReference type="ARBA" id="ARBA00022857"/>
    </source>
</evidence>
<dbReference type="PANTHER" id="PTHR43821">
    <property type="entry name" value="NAD(P)H NITROREDUCTASE YDJA-RELATED"/>
    <property type="match status" value="1"/>
</dbReference>
<dbReference type="KEGG" id="ltr:EVS81_12085"/>
<dbReference type="InterPro" id="IPR000415">
    <property type="entry name" value="Nitroreductase-like"/>
</dbReference>
<evidence type="ECO:0000256" key="9">
    <source>
        <dbReference type="SAM" id="MobiDB-lite"/>
    </source>
</evidence>
<evidence type="ECO:0000313" key="12">
    <source>
        <dbReference type="Proteomes" id="UP000289260"/>
    </source>
</evidence>
<sequence>MSDDECIQSAGARIGRLPAERPPALEALLRRRSHSKHTDDAPSRAELEQLVAAMASVADHSRLRPWRIIELRGAARARLGEGIAAASGGDRDKQVAKAMRSPLVLVIVVSPRKSGKVPLWEQEAVASGVAHFLGLLLHEAGWGSIWKTGAHTRSKALRKALGVRKPEYLLGWLYVGGIPDRDRDRRPKPRKPLDLSRHLTEL</sequence>
<name>A0A4P6KGW9_9MICO</name>
<dbReference type="Pfam" id="PF00881">
    <property type="entry name" value="Nitroreductase"/>
    <property type="match status" value="1"/>
</dbReference>
<dbReference type="RefSeq" id="WP_130110610.1">
    <property type="nucleotide sequence ID" value="NZ_CP035806.1"/>
</dbReference>
<comment type="similarity">
    <text evidence="1 7">Belongs to the nitroreductase family.</text>
</comment>
<reference evidence="11 12" key="1">
    <citation type="submission" date="2019-02" db="EMBL/GenBank/DDBJ databases">
        <authorList>
            <person name="Sun L."/>
            <person name="Pan D."/>
            <person name="Wu X."/>
        </authorList>
    </citation>
    <scope>NUCLEOTIDE SEQUENCE [LARGE SCALE GENOMIC DNA]</scope>
    <source>
        <strain evidence="11 12">JW-1</strain>
    </source>
</reference>
<keyword evidence="12" id="KW-1185">Reference proteome</keyword>
<dbReference type="OrthoDB" id="3268470at2"/>
<keyword evidence="3 7" id="KW-0288">FMN</keyword>
<evidence type="ECO:0000256" key="6">
    <source>
        <dbReference type="ARBA" id="ARBA00023027"/>
    </source>
</evidence>
<dbReference type="PIRSF" id="PIRSF000232">
    <property type="entry name" value="YdjA"/>
    <property type="match status" value="1"/>
</dbReference>
<evidence type="ECO:0000313" key="11">
    <source>
        <dbReference type="EMBL" id="QBE49483.1"/>
    </source>
</evidence>
<dbReference type="Gene3D" id="3.40.109.10">
    <property type="entry name" value="NADH Oxidase"/>
    <property type="match status" value="1"/>
</dbReference>
<evidence type="ECO:0000256" key="5">
    <source>
        <dbReference type="ARBA" id="ARBA00023002"/>
    </source>
</evidence>
<gene>
    <name evidence="11" type="ORF">EVS81_12085</name>
</gene>
<evidence type="ECO:0000256" key="8">
    <source>
        <dbReference type="PIRSR" id="PIRSR000232-1"/>
    </source>
</evidence>
<keyword evidence="2 7" id="KW-0285">Flavoprotein</keyword>
<evidence type="ECO:0000256" key="3">
    <source>
        <dbReference type="ARBA" id="ARBA00022643"/>
    </source>
</evidence>
<dbReference type="InterPro" id="IPR029479">
    <property type="entry name" value="Nitroreductase"/>
</dbReference>
<dbReference type="Proteomes" id="UP000289260">
    <property type="component" value="Chromosome"/>
</dbReference>
<organism evidence="11 12">
    <name type="scientific">Leucobacter triazinivorans</name>
    <dbReference type="NCBI Taxonomy" id="1784719"/>
    <lineage>
        <taxon>Bacteria</taxon>
        <taxon>Bacillati</taxon>
        <taxon>Actinomycetota</taxon>
        <taxon>Actinomycetes</taxon>
        <taxon>Micrococcales</taxon>
        <taxon>Microbacteriaceae</taxon>
        <taxon>Leucobacter</taxon>
    </lineage>
</organism>
<dbReference type="InterPro" id="IPR052530">
    <property type="entry name" value="NAD(P)H_nitroreductase"/>
</dbReference>
<evidence type="ECO:0000259" key="10">
    <source>
        <dbReference type="Pfam" id="PF00881"/>
    </source>
</evidence>
<dbReference type="SUPFAM" id="SSF55469">
    <property type="entry name" value="FMN-dependent nitroreductase-like"/>
    <property type="match status" value="1"/>
</dbReference>
<dbReference type="EC" id="1.-.-.-" evidence="7"/>
<feature type="binding site" evidence="8">
    <location>
        <position position="60"/>
    </location>
    <ligand>
        <name>FMN</name>
        <dbReference type="ChEBI" id="CHEBI:58210"/>
        <note>ligand shared between dimeric partners</note>
    </ligand>
</feature>
<dbReference type="EMBL" id="CP035806">
    <property type="protein sequence ID" value="QBE49483.1"/>
    <property type="molecule type" value="Genomic_DNA"/>
</dbReference>
<feature type="binding site" description="in other chain" evidence="8">
    <location>
        <begin position="31"/>
        <end position="33"/>
    </location>
    <ligand>
        <name>FMN</name>
        <dbReference type="ChEBI" id="CHEBI:58210"/>
        <note>ligand shared between dimeric partners</note>
    </ligand>
</feature>
<dbReference type="AlphaFoldDB" id="A0A4P6KGW9"/>
<evidence type="ECO:0000256" key="2">
    <source>
        <dbReference type="ARBA" id="ARBA00022630"/>
    </source>
</evidence>
<dbReference type="CDD" id="cd02135">
    <property type="entry name" value="YdjA-like"/>
    <property type="match status" value="1"/>
</dbReference>
<evidence type="ECO:0000256" key="1">
    <source>
        <dbReference type="ARBA" id="ARBA00007118"/>
    </source>
</evidence>
<evidence type="ECO:0000256" key="7">
    <source>
        <dbReference type="PIRNR" id="PIRNR000232"/>
    </source>
</evidence>
<dbReference type="GO" id="GO:0016491">
    <property type="term" value="F:oxidoreductase activity"/>
    <property type="evidence" value="ECO:0007669"/>
    <property type="project" value="UniProtKB-UniRule"/>
</dbReference>
<comment type="cofactor">
    <cofactor evidence="8">
        <name>FMN</name>
        <dbReference type="ChEBI" id="CHEBI:58210"/>
    </cofactor>
    <text evidence="8">Binds 1 FMN per subunit.</text>
</comment>
<accession>A0A4P6KGW9</accession>
<feature type="domain" description="Nitroreductase" evidence="10">
    <location>
        <begin position="29"/>
        <end position="176"/>
    </location>
</feature>
<dbReference type="PANTHER" id="PTHR43821:SF1">
    <property type="entry name" value="NAD(P)H NITROREDUCTASE YDJA-RELATED"/>
    <property type="match status" value="1"/>
</dbReference>
<protein>
    <recommendedName>
        <fullName evidence="7">Putative NAD(P)H nitroreductase</fullName>
        <ecNumber evidence="7">1.-.-.-</ecNumber>
    </recommendedName>
</protein>
<feature type="region of interest" description="Disordered" evidence="9">
    <location>
        <begin position="181"/>
        <end position="202"/>
    </location>
</feature>